<comment type="similarity">
    <text evidence="1 3">Belongs to the short-chain dehydrogenases/reductases (SDR) family.</text>
</comment>
<gene>
    <name evidence="4" type="ORF">LDJ79_20805</name>
</gene>
<evidence type="ECO:0000256" key="1">
    <source>
        <dbReference type="ARBA" id="ARBA00006484"/>
    </source>
</evidence>
<accession>A0ABS7YT87</accession>
<protein>
    <submittedName>
        <fullName evidence="4">SDR family oxidoreductase</fullName>
    </submittedName>
</protein>
<dbReference type="EMBL" id="JAIWIU010000181">
    <property type="protein sequence ID" value="MCA2018568.1"/>
    <property type="molecule type" value="Genomic_DNA"/>
</dbReference>
<dbReference type="Gene3D" id="3.40.50.720">
    <property type="entry name" value="NAD(P)-binding Rossmann-like Domain"/>
    <property type="match status" value="1"/>
</dbReference>
<dbReference type="InterPro" id="IPR036291">
    <property type="entry name" value="NAD(P)-bd_dom_sf"/>
</dbReference>
<comment type="caution">
    <text evidence="4">The sequence shown here is derived from an EMBL/GenBank/DDBJ whole genome shotgun (WGS) entry which is preliminary data.</text>
</comment>
<keyword evidence="2" id="KW-0560">Oxidoreductase</keyword>
<dbReference type="PANTHER" id="PTHR43008">
    <property type="entry name" value="BENZIL REDUCTASE"/>
    <property type="match status" value="1"/>
</dbReference>
<dbReference type="Pfam" id="PF00106">
    <property type="entry name" value="adh_short"/>
    <property type="match status" value="1"/>
</dbReference>
<dbReference type="PRINTS" id="PR00080">
    <property type="entry name" value="SDRFAMILY"/>
</dbReference>
<dbReference type="PANTHER" id="PTHR43008:SF7">
    <property type="entry name" value="SHORT CHAIN DEHYDROGENASE_REDUCTASE (AFU_ORTHOLOGUE AFUA_2G00830)"/>
    <property type="match status" value="1"/>
</dbReference>
<dbReference type="CDD" id="cd05233">
    <property type="entry name" value="SDR_c"/>
    <property type="match status" value="1"/>
</dbReference>
<name>A0ABS7YT87_9VIBR</name>
<sequence length="292" mass="32495">MNHPAIRHGASAVITGAGVGIGFAIADRLAKEGMNLIILDNNKATLEQAKQYLMRHYPDIQLQAVCADVASQQGRRAISDAVDELGELALLVNNAGILGNNVSRGAGPWHDTQQWRHIMDVNFWAVLELQAMLVPRLIEQNRPAAVINLGSKEGITTPPGNAAYSVSKAAIKVLTEQLAHELREKQAGQISAHLLIPGYTFTPMNFPKVDFSDRDSELSAKPAAPWSVDQVVERLLEGLSRREFYIFCEDNEVTKELDQRRMQWSADDMILGRPALSRWHPDYVDEFKKYIS</sequence>
<organism evidence="4 5">
    <name type="scientific">Vibrio tritonius</name>
    <dbReference type="NCBI Taxonomy" id="1435069"/>
    <lineage>
        <taxon>Bacteria</taxon>
        <taxon>Pseudomonadati</taxon>
        <taxon>Pseudomonadota</taxon>
        <taxon>Gammaproteobacteria</taxon>
        <taxon>Vibrionales</taxon>
        <taxon>Vibrionaceae</taxon>
        <taxon>Vibrio</taxon>
    </lineage>
</organism>
<evidence type="ECO:0000313" key="5">
    <source>
        <dbReference type="Proteomes" id="UP001199044"/>
    </source>
</evidence>
<dbReference type="InterPro" id="IPR020904">
    <property type="entry name" value="Sc_DH/Rdtase_CS"/>
</dbReference>
<dbReference type="Proteomes" id="UP001199044">
    <property type="component" value="Unassembled WGS sequence"/>
</dbReference>
<evidence type="ECO:0000313" key="4">
    <source>
        <dbReference type="EMBL" id="MCA2018568.1"/>
    </source>
</evidence>
<keyword evidence="5" id="KW-1185">Reference proteome</keyword>
<evidence type="ECO:0000256" key="2">
    <source>
        <dbReference type="ARBA" id="ARBA00023002"/>
    </source>
</evidence>
<proteinExistence type="inferred from homology"/>
<evidence type="ECO:0000256" key="3">
    <source>
        <dbReference type="RuleBase" id="RU000363"/>
    </source>
</evidence>
<dbReference type="InterPro" id="IPR002347">
    <property type="entry name" value="SDR_fam"/>
</dbReference>
<dbReference type="PRINTS" id="PR00081">
    <property type="entry name" value="GDHRDH"/>
</dbReference>
<dbReference type="RefSeq" id="WP_225251936.1">
    <property type="nucleotide sequence ID" value="NZ_JAIWIU010000181.1"/>
</dbReference>
<reference evidence="5" key="1">
    <citation type="submission" date="2023-07" db="EMBL/GenBank/DDBJ databases">
        <title>Molecular identification of indigenous halophilic bacteria isolated from red sea cost, biodegradation of synthetic dyes and assessment of degraded metabolite toxicity.</title>
        <authorList>
            <person name="Chaieb K."/>
            <person name="Altayb H.N."/>
        </authorList>
    </citation>
    <scope>NUCLEOTIDE SEQUENCE [LARGE SCALE GENOMIC DNA]</scope>
    <source>
        <strain evidence="5">K20</strain>
    </source>
</reference>
<dbReference type="SUPFAM" id="SSF51735">
    <property type="entry name" value="NAD(P)-binding Rossmann-fold domains"/>
    <property type="match status" value="1"/>
</dbReference>
<dbReference type="PROSITE" id="PS00061">
    <property type="entry name" value="ADH_SHORT"/>
    <property type="match status" value="1"/>
</dbReference>